<proteinExistence type="predicted"/>
<dbReference type="InterPro" id="IPR058452">
    <property type="entry name" value="DUF8139"/>
</dbReference>
<dbReference type="AlphaFoldDB" id="A0ABD5PFL1"/>
<sequence>MNRIAKGDRVRVDIPDEADPDHDLHHGRHGTVVKVIQDDASRTTGDDRDGALFRIKFDEGGTGDFRRRDLRPPLE</sequence>
<accession>A0ABD5PFL1</accession>
<gene>
    <name evidence="2" type="ORF">ACFO0N_15240</name>
</gene>
<dbReference type="Proteomes" id="UP001595921">
    <property type="component" value="Unassembled WGS sequence"/>
</dbReference>
<organism evidence="2 3">
    <name type="scientific">Halobium salinum</name>
    <dbReference type="NCBI Taxonomy" id="1364940"/>
    <lineage>
        <taxon>Archaea</taxon>
        <taxon>Methanobacteriati</taxon>
        <taxon>Methanobacteriota</taxon>
        <taxon>Stenosarchaea group</taxon>
        <taxon>Halobacteria</taxon>
        <taxon>Halobacteriales</taxon>
        <taxon>Haloferacaceae</taxon>
        <taxon>Halobium</taxon>
    </lineage>
</organism>
<protein>
    <recommendedName>
        <fullName evidence="1">DUF8139 domain-containing protein</fullName>
    </recommendedName>
</protein>
<evidence type="ECO:0000259" key="1">
    <source>
        <dbReference type="Pfam" id="PF26460"/>
    </source>
</evidence>
<evidence type="ECO:0000313" key="3">
    <source>
        <dbReference type="Proteomes" id="UP001595921"/>
    </source>
</evidence>
<keyword evidence="3" id="KW-1185">Reference proteome</keyword>
<name>A0ABD5PFL1_9EURY</name>
<dbReference type="Pfam" id="PF26460">
    <property type="entry name" value="DUF8139"/>
    <property type="match status" value="1"/>
</dbReference>
<dbReference type="RefSeq" id="WP_267622802.1">
    <property type="nucleotide sequence ID" value="NZ_JAODIW010000006.1"/>
</dbReference>
<comment type="caution">
    <text evidence="2">The sequence shown here is derived from an EMBL/GenBank/DDBJ whole genome shotgun (WGS) entry which is preliminary data.</text>
</comment>
<reference evidence="2 3" key="1">
    <citation type="journal article" date="2019" name="Int. J. Syst. Evol. Microbiol.">
        <title>The Global Catalogue of Microorganisms (GCM) 10K type strain sequencing project: providing services to taxonomists for standard genome sequencing and annotation.</title>
        <authorList>
            <consortium name="The Broad Institute Genomics Platform"/>
            <consortium name="The Broad Institute Genome Sequencing Center for Infectious Disease"/>
            <person name="Wu L."/>
            <person name="Ma J."/>
        </authorList>
    </citation>
    <scope>NUCLEOTIDE SEQUENCE [LARGE SCALE GENOMIC DNA]</scope>
    <source>
        <strain evidence="2 3">CGMCC 1.12553</strain>
    </source>
</reference>
<dbReference type="EMBL" id="JBHSDS010000008">
    <property type="protein sequence ID" value="MFC4359299.1"/>
    <property type="molecule type" value="Genomic_DNA"/>
</dbReference>
<evidence type="ECO:0000313" key="2">
    <source>
        <dbReference type="EMBL" id="MFC4359299.1"/>
    </source>
</evidence>
<feature type="domain" description="DUF8139" evidence="1">
    <location>
        <begin position="1"/>
        <end position="74"/>
    </location>
</feature>